<evidence type="ECO:0000313" key="3">
    <source>
        <dbReference type="EMBL" id="MDR6213939.1"/>
    </source>
</evidence>
<sequence>MSLDLDPRQRAMLQEMGISVWAPVARETPPSSAPVAASPAAAAMAAPGAPTTARAAEPPTAPGGAPKPAAMPAAAKPRPAQVPAAAHTPAAAPAGTGVASAAPLHLVLHSSVAVYPSADPAGTPAELGAGWLVVLESATPAEPLAGDAGKLLDNMLRAMRLHRHPRTLVATLERPQPGSSAAAGAEPAAALAHTLATARPAMVLLLGLGAARAVLGSREPLGRLRAGVHQITAPDGTAVPAVVSYDPAYLLRAPDAKAAAWADLCRALALVRSAAGTA</sequence>
<keyword evidence="3" id="KW-0326">Glycosidase</keyword>
<reference evidence="3 4" key="1">
    <citation type="submission" date="2023-08" db="EMBL/GenBank/DDBJ databases">
        <title>Functional and genomic diversity of the sorghum phyllosphere microbiome.</title>
        <authorList>
            <person name="Shade A."/>
        </authorList>
    </citation>
    <scope>NUCLEOTIDE SEQUENCE [LARGE SCALE GENOMIC DNA]</scope>
    <source>
        <strain evidence="3 4">SORGH_AS_0335</strain>
    </source>
</reference>
<accession>A0ABU1ICC5</accession>
<gene>
    <name evidence="3" type="ORF">QE399_001628</name>
</gene>
<dbReference type="Proteomes" id="UP001267710">
    <property type="component" value="Unassembled WGS sequence"/>
</dbReference>
<organism evidence="3 4">
    <name type="scientific">Paracidovorax wautersii</name>
    <dbReference type="NCBI Taxonomy" id="1177982"/>
    <lineage>
        <taxon>Bacteria</taxon>
        <taxon>Pseudomonadati</taxon>
        <taxon>Pseudomonadota</taxon>
        <taxon>Betaproteobacteria</taxon>
        <taxon>Burkholderiales</taxon>
        <taxon>Comamonadaceae</taxon>
        <taxon>Paracidovorax</taxon>
    </lineage>
</organism>
<name>A0ABU1ICC5_9BURK</name>
<dbReference type="InterPro" id="IPR036895">
    <property type="entry name" value="Uracil-DNA_glycosylase-like_sf"/>
</dbReference>
<feature type="region of interest" description="Disordered" evidence="1">
    <location>
        <begin position="46"/>
        <end position="96"/>
    </location>
</feature>
<proteinExistence type="predicted"/>
<dbReference type="Gene3D" id="3.40.470.10">
    <property type="entry name" value="Uracil-DNA glycosylase-like domain"/>
    <property type="match status" value="1"/>
</dbReference>
<dbReference type="GO" id="GO:0004844">
    <property type="term" value="F:uracil DNA N-glycosylase activity"/>
    <property type="evidence" value="ECO:0007669"/>
    <property type="project" value="UniProtKB-EC"/>
</dbReference>
<keyword evidence="4" id="KW-1185">Reference proteome</keyword>
<dbReference type="EMBL" id="JAVIZX010000001">
    <property type="protein sequence ID" value="MDR6213939.1"/>
    <property type="molecule type" value="Genomic_DNA"/>
</dbReference>
<keyword evidence="3" id="KW-0378">Hydrolase</keyword>
<dbReference type="SUPFAM" id="SSF52141">
    <property type="entry name" value="Uracil-DNA glycosylase-like"/>
    <property type="match status" value="1"/>
</dbReference>
<comment type="caution">
    <text evidence="3">The sequence shown here is derived from an EMBL/GenBank/DDBJ whole genome shotgun (WGS) entry which is preliminary data.</text>
</comment>
<dbReference type="EC" id="3.2.2.27" evidence="3"/>
<evidence type="ECO:0000259" key="2">
    <source>
        <dbReference type="Pfam" id="PF03167"/>
    </source>
</evidence>
<dbReference type="Pfam" id="PF03167">
    <property type="entry name" value="UDG"/>
    <property type="match status" value="1"/>
</dbReference>
<feature type="domain" description="Uracil-DNA glycosylase-like" evidence="2">
    <location>
        <begin position="142"/>
        <end position="264"/>
    </location>
</feature>
<evidence type="ECO:0000313" key="4">
    <source>
        <dbReference type="Proteomes" id="UP001267710"/>
    </source>
</evidence>
<protein>
    <submittedName>
        <fullName evidence="3">Uracil-DNA glycosylase family 4</fullName>
        <ecNumber evidence="3">3.2.2.27</ecNumber>
    </submittedName>
</protein>
<dbReference type="InterPro" id="IPR005122">
    <property type="entry name" value="Uracil-DNA_glycosylase-like"/>
</dbReference>
<evidence type="ECO:0000256" key="1">
    <source>
        <dbReference type="SAM" id="MobiDB-lite"/>
    </source>
</evidence>